<evidence type="ECO:0000256" key="3">
    <source>
        <dbReference type="ARBA" id="ARBA00023125"/>
    </source>
</evidence>
<dbReference type="OrthoDB" id="5292387at2"/>
<dbReference type="PRINTS" id="PR00039">
    <property type="entry name" value="HTHLYSR"/>
</dbReference>
<dbReference type="PROSITE" id="PS50931">
    <property type="entry name" value="HTH_LYSR"/>
    <property type="match status" value="1"/>
</dbReference>
<name>A0A556ACC4_9BURK</name>
<comment type="caution">
    <text evidence="6">The sequence shown here is derived from an EMBL/GenBank/DDBJ whole genome shotgun (WGS) entry which is preliminary data.</text>
</comment>
<evidence type="ECO:0000313" key="7">
    <source>
        <dbReference type="Proteomes" id="UP000318405"/>
    </source>
</evidence>
<sequence>MDIRKLRYFVAVAEELSFSRAARRLSISQPPLSTQIKELESELGVRLLERSPREVKLTGPGEVFLSRARAILEQIDAAAVSTRRAADGGFATIRIGVVASGLFTATPLLTAHAERIFPRAEISLFEMGSAEQLSAVLREQIDIGLVHAPVDVPNLNSRLLTREPYVIATSSARARGRPAPAGLHAFADEPFIGFSREVSPALYDNLIVACRQAGFSPKLMHTARHVFTMLQLVREDRGVALVPASVAQAGIAGIALFALTDRINEVRISAVWRSHPSRLVQALVADLAPALALPDAGPTQ</sequence>
<keyword evidence="4" id="KW-0804">Transcription</keyword>
<dbReference type="GO" id="GO:0003700">
    <property type="term" value="F:DNA-binding transcription factor activity"/>
    <property type="evidence" value="ECO:0007669"/>
    <property type="project" value="InterPro"/>
</dbReference>
<dbReference type="RefSeq" id="WP_143950447.1">
    <property type="nucleotide sequence ID" value="NZ_BAABMB010000003.1"/>
</dbReference>
<keyword evidence="2" id="KW-0805">Transcription regulation</keyword>
<dbReference type="InterPro" id="IPR000847">
    <property type="entry name" value="LysR_HTH_N"/>
</dbReference>
<dbReference type="InterPro" id="IPR036388">
    <property type="entry name" value="WH-like_DNA-bd_sf"/>
</dbReference>
<keyword evidence="3" id="KW-0238">DNA-binding</keyword>
<dbReference type="InterPro" id="IPR036390">
    <property type="entry name" value="WH_DNA-bd_sf"/>
</dbReference>
<dbReference type="GO" id="GO:0003677">
    <property type="term" value="F:DNA binding"/>
    <property type="evidence" value="ECO:0007669"/>
    <property type="project" value="UniProtKB-KW"/>
</dbReference>
<gene>
    <name evidence="6" type="ORF">FOZ76_22230</name>
</gene>
<proteinExistence type="inferred from homology"/>
<evidence type="ECO:0000259" key="5">
    <source>
        <dbReference type="PROSITE" id="PS50931"/>
    </source>
</evidence>
<dbReference type="FunFam" id="1.10.10.10:FF:000001">
    <property type="entry name" value="LysR family transcriptional regulator"/>
    <property type="match status" value="1"/>
</dbReference>
<dbReference type="Pfam" id="PF03466">
    <property type="entry name" value="LysR_substrate"/>
    <property type="match status" value="1"/>
</dbReference>
<organism evidence="6 7">
    <name type="scientific">Verticiella sediminum</name>
    <dbReference type="NCBI Taxonomy" id="1247510"/>
    <lineage>
        <taxon>Bacteria</taxon>
        <taxon>Pseudomonadati</taxon>
        <taxon>Pseudomonadota</taxon>
        <taxon>Betaproteobacteria</taxon>
        <taxon>Burkholderiales</taxon>
        <taxon>Alcaligenaceae</taxon>
        <taxon>Verticiella</taxon>
    </lineage>
</organism>
<dbReference type="Gene3D" id="1.10.10.10">
    <property type="entry name" value="Winged helix-like DNA-binding domain superfamily/Winged helix DNA-binding domain"/>
    <property type="match status" value="1"/>
</dbReference>
<dbReference type="GO" id="GO:0032993">
    <property type="term" value="C:protein-DNA complex"/>
    <property type="evidence" value="ECO:0007669"/>
    <property type="project" value="TreeGrafter"/>
</dbReference>
<dbReference type="PANTHER" id="PTHR30346">
    <property type="entry name" value="TRANSCRIPTIONAL DUAL REGULATOR HCAR-RELATED"/>
    <property type="match status" value="1"/>
</dbReference>
<feature type="domain" description="HTH lysR-type" evidence="5">
    <location>
        <begin position="1"/>
        <end position="58"/>
    </location>
</feature>
<evidence type="ECO:0000256" key="4">
    <source>
        <dbReference type="ARBA" id="ARBA00023163"/>
    </source>
</evidence>
<keyword evidence="7" id="KW-1185">Reference proteome</keyword>
<dbReference type="InterPro" id="IPR005119">
    <property type="entry name" value="LysR_subst-bd"/>
</dbReference>
<dbReference type="Proteomes" id="UP000318405">
    <property type="component" value="Unassembled WGS sequence"/>
</dbReference>
<reference evidence="6 7" key="1">
    <citation type="submission" date="2019-07" db="EMBL/GenBank/DDBJ databases">
        <title>Qingshengfaniella alkalisoli gen. nov., sp. nov., isolated from saline soil.</title>
        <authorList>
            <person name="Xu L."/>
            <person name="Huang X.-X."/>
            <person name="Sun J.-Q."/>
        </authorList>
    </citation>
    <scope>NUCLEOTIDE SEQUENCE [LARGE SCALE GENOMIC DNA]</scope>
    <source>
        <strain evidence="6 7">DSM 27279</strain>
    </source>
</reference>
<comment type="similarity">
    <text evidence="1">Belongs to the LysR transcriptional regulatory family.</text>
</comment>
<evidence type="ECO:0000313" key="6">
    <source>
        <dbReference type="EMBL" id="TSH90530.1"/>
    </source>
</evidence>
<evidence type="ECO:0000256" key="2">
    <source>
        <dbReference type="ARBA" id="ARBA00023015"/>
    </source>
</evidence>
<dbReference type="SUPFAM" id="SSF46785">
    <property type="entry name" value="Winged helix' DNA-binding domain"/>
    <property type="match status" value="1"/>
</dbReference>
<dbReference type="Pfam" id="PF00126">
    <property type="entry name" value="HTH_1"/>
    <property type="match status" value="1"/>
</dbReference>
<dbReference type="Gene3D" id="3.40.190.10">
    <property type="entry name" value="Periplasmic binding protein-like II"/>
    <property type="match status" value="2"/>
</dbReference>
<evidence type="ECO:0000256" key="1">
    <source>
        <dbReference type="ARBA" id="ARBA00009437"/>
    </source>
</evidence>
<protein>
    <submittedName>
        <fullName evidence="6">LysR family transcriptional regulator</fullName>
    </submittedName>
</protein>
<accession>A0A556ACC4</accession>
<dbReference type="PANTHER" id="PTHR30346:SF30">
    <property type="entry name" value="SMALL NEUTRAL PROTEASE REGULATORY PROTEIN"/>
    <property type="match status" value="1"/>
</dbReference>
<dbReference type="SUPFAM" id="SSF53850">
    <property type="entry name" value="Periplasmic binding protein-like II"/>
    <property type="match status" value="1"/>
</dbReference>
<dbReference type="EMBL" id="VLTJ01000039">
    <property type="protein sequence ID" value="TSH90530.1"/>
    <property type="molecule type" value="Genomic_DNA"/>
</dbReference>
<dbReference type="AlphaFoldDB" id="A0A556ACC4"/>